<feature type="domain" description="DUF7373" evidence="3">
    <location>
        <begin position="255"/>
        <end position="400"/>
    </location>
</feature>
<accession>A0A285LWG3</accession>
<evidence type="ECO:0000259" key="2">
    <source>
        <dbReference type="Pfam" id="PF24088"/>
    </source>
</evidence>
<feature type="chain" id="PRO_5038502191" evidence="1">
    <location>
        <begin position="20"/>
        <end position="401"/>
    </location>
</feature>
<dbReference type="OrthoDB" id="5171545at2"/>
<keyword evidence="5" id="KW-1185">Reference proteome</keyword>
<feature type="signal peptide" evidence="1">
    <location>
        <begin position="1"/>
        <end position="19"/>
    </location>
</feature>
<evidence type="ECO:0000313" key="5">
    <source>
        <dbReference type="Proteomes" id="UP000219565"/>
    </source>
</evidence>
<organism evidence="4 5">
    <name type="scientific">Nocardia amikacinitolerans</name>
    <dbReference type="NCBI Taxonomy" id="756689"/>
    <lineage>
        <taxon>Bacteria</taxon>
        <taxon>Bacillati</taxon>
        <taxon>Actinomycetota</taxon>
        <taxon>Actinomycetes</taxon>
        <taxon>Mycobacteriales</taxon>
        <taxon>Nocardiaceae</taxon>
        <taxon>Nocardia</taxon>
    </lineage>
</organism>
<keyword evidence="1" id="KW-0732">Signal</keyword>
<dbReference type="InterPro" id="IPR055797">
    <property type="entry name" value="DUF7373"/>
</dbReference>
<dbReference type="RefSeq" id="WP_097246959.1">
    <property type="nucleotide sequence ID" value="NZ_OBEG01000005.1"/>
</dbReference>
<dbReference type="AlphaFoldDB" id="A0A285LWG3"/>
<sequence length="401" mass="42801">MVRTSRIAILAACVAVAGALTGCGSVAGTALPGELDVRNLAVGTYPVDKHAYDQDSNGDGALLEGMRMSEAVVPTVRIDPSLTFGRGSTVLTDTEAALDFVANVSKPVLDNRKMVTGFAASGSDKADPPGQTRPAADATAITNVVFRFPDEATAKLAARELEDADIGVSDQNRRLGSTKYPDAYLHWRPGVPSIGAFLAHREFVISLYVQRPRADSTDLVNWADKTFAAQVPALDKFQPTPVDKLDTLKVDPEGLLARVAVADRSGHSPDPVSFAIYSGNHGVHSSDDQAATQRLIEETGVDKIAIVDASSVTRTRDSDAAQKLLTGLIDTAGDQFDPANAPNDVPGAKCLQLNSKGDPEREYKYRCYVPYKRYVGVVTSDKEPDVRQKVAAQYALLANSL</sequence>
<feature type="domain" description="DUF7373" evidence="2">
    <location>
        <begin position="53"/>
        <end position="250"/>
    </location>
</feature>
<evidence type="ECO:0000259" key="3">
    <source>
        <dbReference type="Pfam" id="PF24092"/>
    </source>
</evidence>
<name>A0A285LWG3_9NOCA</name>
<dbReference type="Pfam" id="PF24088">
    <property type="entry name" value="DUF7373"/>
    <property type="match status" value="1"/>
</dbReference>
<reference evidence="4 5" key="1">
    <citation type="submission" date="2017-09" db="EMBL/GenBank/DDBJ databases">
        <authorList>
            <person name="Ehlers B."/>
            <person name="Leendertz F.H."/>
        </authorList>
    </citation>
    <scope>NUCLEOTIDE SEQUENCE [LARGE SCALE GENOMIC DNA]</scope>
    <source>
        <strain evidence="4 5">DSM 45537</strain>
    </source>
</reference>
<gene>
    <name evidence="4" type="ORF">SAMN04244553_4956</name>
</gene>
<dbReference type="Pfam" id="PF24092">
    <property type="entry name" value="DUF7373_C"/>
    <property type="match status" value="1"/>
</dbReference>
<dbReference type="Proteomes" id="UP000219565">
    <property type="component" value="Unassembled WGS sequence"/>
</dbReference>
<dbReference type="InterPro" id="IPR056463">
    <property type="entry name" value="DUF7373_C"/>
</dbReference>
<evidence type="ECO:0000313" key="4">
    <source>
        <dbReference type="EMBL" id="SNY87996.1"/>
    </source>
</evidence>
<dbReference type="PROSITE" id="PS51257">
    <property type="entry name" value="PROKAR_LIPOPROTEIN"/>
    <property type="match status" value="1"/>
</dbReference>
<dbReference type="STRING" id="1379680.GCA_001612615_02896"/>
<protein>
    <submittedName>
        <fullName evidence="4">Uncharacterized protein</fullName>
    </submittedName>
</protein>
<dbReference type="EMBL" id="OBEG01000005">
    <property type="protein sequence ID" value="SNY87996.1"/>
    <property type="molecule type" value="Genomic_DNA"/>
</dbReference>
<proteinExistence type="predicted"/>
<evidence type="ECO:0000256" key="1">
    <source>
        <dbReference type="SAM" id="SignalP"/>
    </source>
</evidence>